<dbReference type="AlphaFoldDB" id="A0A816IWN5"/>
<dbReference type="EMBL" id="HG994373">
    <property type="protein sequence ID" value="CAF1761440.1"/>
    <property type="molecule type" value="Genomic_DNA"/>
</dbReference>
<gene>
    <name evidence="1" type="ORF">DARMORV10_C09P46090.1</name>
</gene>
<dbReference type="Proteomes" id="UP001295469">
    <property type="component" value="Chromosome C09"/>
</dbReference>
<protein>
    <submittedName>
        <fullName evidence="1">(rape) hypothetical protein</fullName>
    </submittedName>
</protein>
<accession>A0A816IWN5</accession>
<reference evidence="1" key="1">
    <citation type="submission" date="2021-01" db="EMBL/GenBank/DDBJ databases">
        <authorList>
            <consortium name="Genoscope - CEA"/>
            <person name="William W."/>
        </authorList>
    </citation>
    <scope>NUCLEOTIDE SEQUENCE</scope>
</reference>
<name>A0A816IWN5_BRANA</name>
<proteinExistence type="predicted"/>
<sequence>MVDGRIVMAYSTVMSMAETSAALSLDCLVTPTHHSQHRHLTYSHRRKPENSVWLCRKRQRASMANFSFGTFSLLRVLRFVGHSPGPGQAAVHFTRESFTWAGSNPVPF</sequence>
<organism evidence="1">
    <name type="scientific">Brassica napus</name>
    <name type="common">Rape</name>
    <dbReference type="NCBI Taxonomy" id="3708"/>
    <lineage>
        <taxon>Eukaryota</taxon>
        <taxon>Viridiplantae</taxon>
        <taxon>Streptophyta</taxon>
        <taxon>Embryophyta</taxon>
        <taxon>Tracheophyta</taxon>
        <taxon>Spermatophyta</taxon>
        <taxon>Magnoliopsida</taxon>
        <taxon>eudicotyledons</taxon>
        <taxon>Gunneridae</taxon>
        <taxon>Pentapetalae</taxon>
        <taxon>rosids</taxon>
        <taxon>malvids</taxon>
        <taxon>Brassicales</taxon>
        <taxon>Brassicaceae</taxon>
        <taxon>Brassiceae</taxon>
        <taxon>Brassica</taxon>
    </lineage>
</organism>
<evidence type="ECO:0000313" key="1">
    <source>
        <dbReference type="EMBL" id="CAF1761440.1"/>
    </source>
</evidence>